<sequence>MKPILLNSELPKMAEIGSITNLGSTVIEGDPQASIAMIDGAPEDNVACGIFKCTQGVFSMQYPFTEHATVLEGELKLKNMDTGTEQTFGPGDSWFVAQGSNVEWHIISGHFVKHYLSVAK</sequence>
<dbReference type="InterPro" id="IPR008579">
    <property type="entry name" value="UGlyAH_Cupin_dom"/>
</dbReference>
<feature type="domain" description="(S)-ureidoglycine aminohydrolase cupin" evidence="1">
    <location>
        <begin position="42"/>
        <end position="115"/>
    </location>
</feature>
<comment type="caution">
    <text evidence="2">The sequence shown here is derived from an EMBL/GenBank/DDBJ whole genome shotgun (WGS) entry which is preliminary data.</text>
</comment>
<evidence type="ECO:0000313" key="2">
    <source>
        <dbReference type="EMBL" id="GAL31898.1"/>
    </source>
</evidence>
<gene>
    <name evidence="2" type="ORF">JCM19240_5329</name>
</gene>
<organism evidence="2 3">
    <name type="scientific">Vibrio maritimus</name>
    <dbReference type="NCBI Taxonomy" id="990268"/>
    <lineage>
        <taxon>Bacteria</taxon>
        <taxon>Pseudomonadati</taxon>
        <taxon>Pseudomonadota</taxon>
        <taxon>Gammaproteobacteria</taxon>
        <taxon>Vibrionales</taxon>
        <taxon>Vibrionaceae</taxon>
        <taxon>Vibrio</taxon>
    </lineage>
</organism>
<proteinExistence type="predicted"/>
<keyword evidence="3" id="KW-1185">Reference proteome</keyword>
<accession>A0A090SYB5</accession>
<dbReference type="OrthoDB" id="663248at2"/>
<protein>
    <submittedName>
        <fullName evidence="2">Putative cytoplasmic protein</fullName>
    </submittedName>
</protein>
<evidence type="ECO:0000259" key="1">
    <source>
        <dbReference type="Pfam" id="PF05899"/>
    </source>
</evidence>
<dbReference type="EMBL" id="BBMT01000001">
    <property type="protein sequence ID" value="GAL31898.1"/>
    <property type="molecule type" value="Genomic_DNA"/>
</dbReference>
<evidence type="ECO:0000313" key="3">
    <source>
        <dbReference type="Proteomes" id="UP000029224"/>
    </source>
</evidence>
<dbReference type="SUPFAM" id="SSF51182">
    <property type="entry name" value="RmlC-like cupins"/>
    <property type="match status" value="1"/>
</dbReference>
<reference evidence="2 3" key="1">
    <citation type="submission" date="2014-09" db="EMBL/GenBank/DDBJ databases">
        <title>Vibrio maritimus JCM 19240. (C210) whole genome shotgun sequence.</title>
        <authorList>
            <person name="Sawabe T."/>
            <person name="Meirelles P."/>
            <person name="Nakanishi M."/>
            <person name="Sayaka M."/>
            <person name="Hattori M."/>
            <person name="Ohkuma M."/>
        </authorList>
    </citation>
    <scope>NUCLEOTIDE SEQUENCE [LARGE SCALE GENOMIC DNA]</scope>
    <source>
        <strain evidence="2 3">JCM 19240</strain>
    </source>
</reference>
<name>A0A090SYB5_9VIBR</name>
<reference evidence="2 3" key="2">
    <citation type="submission" date="2014-09" db="EMBL/GenBank/DDBJ databases">
        <authorList>
            <consortium name="NBRP consortium"/>
            <person name="Sawabe T."/>
            <person name="Meirelles P."/>
            <person name="Nakanishi M."/>
            <person name="Sayaka M."/>
            <person name="Hattori M."/>
            <person name="Ohkuma M."/>
        </authorList>
    </citation>
    <scope>NUCLEOTIDE SEQUENCE [LARGE SCALE GENOMIC DNA]</scope>
    <source>
        <strain evidence="2 3">JCM 19240</strain>
    </source>
</reference>
<dbReference type="PANTHER" id="PTHR40943">
    <property type="entry name" value="CYTOPLASMIC PROTEIN-RELATED"/>
    <property type="match status" value="1"/>
</dbReference>
<dbReference type="AlphaFoldDB" id="A0A090SYB5"/>
<dbReference type="InterPro" id="IPR014710">
    <property type="entry name" value="RmlC-like_jellyroll"/>
</dbReference>
<dbReference type="Proteomes" id="UP000029224">
    <property type="component" value="Unassembled WGS sequence"/>
</dbReference>
<dbReference type="InterPro" id="IPR011051">
    <property type="entry name" value="RmlC_Cupin_sf"/>
</dbReference>
<dbReference type="Pfam" id="PF05899">
    <property type="entry name" value="Cupin_3"/>
    <property type="match status" value="1"/>
</dbReference>
<dbReference type="Gene3D" id="2.60.120.10">
    <property type="entry name" value="Jelly Rolls"/>
    <property type="match status" value="1"/>
</dbReference>
<dbReference type="PANTHER" id="PTHR40943:SF1">
    <property type="entry name" value="CYTOPLASMIC PROTEIN"/>
    <property type="match status" value="1"/>
</dbReference>